<evidence type="ECO:0000313" key="1">
    <source>
        <dbReference type="EMBL" id="OGH84203.1"/>
    </source>
</evidence>
<sequence length="443" mass="51511">MLEEDKKAWVVTVDMGYGHQRAAYPLRHLSPTSKVIVANNYEGIPAKDQKIWRNSRRFYEYVSRLTGIPYIGQKLFDFYDHLQAIASFYPRRDLSRPNWTSLQIYHMIHKGWGKDLIDYLNQKNIPLITTFFVVAFFAEEHKYKGDIYCVICDADISRSWVALNPQKSRIKYFASCRRVVDRLKLYGVKSENIFLTGFPLPEENLGPGLKILKADLAERIINLDPERRYRDKYEGTVRDRLQGMNLHERHRHPLTLTFAVGGAGAQRKLASDILYSLKKKLLNKEINLNLVAGVRNDVYIYFRDLIKHLGLSKVFGHNLHILFSVDKDDYFTQLNFCLRTSDMLWTKPSELVFYSALGLPIIMAPSVGSQEDFNRTWLKTIGAGISQNDPRYTDEWLFDWIRSGWLAEAAMAGFLDQRQFGVQNIEDILFRGVKAPRRNHQMV</sequence>
<comment type="caution">
    <text evidence="1">The sequence shown here is derived from an EMBL/GenBank/DDBJ whole genome shotgun (WGS) entry which is preliminary data.</text>
</comment>
<organism evidence="1 2">
    <name type="scientific">Candidatus Magasanikbacteria bacterium RIFOXYA2_FULL_44_8</name>
    <dbReference type="NCBI Taxonomy" id="1798696"/>
    <lineage>
        <taxon>Bacteria</taxon>
        <taxon>Candidatus Magasanikiibacteriota</taxon>
    </lineage>
</organism>
<dbReference type="Proteomes" id="UP000177803">
    <property type="component" value="Unassembled WGS sequence"/>
</dbReference>
<protein>
    <recommendedName>
        <fullName evidence="3">Diacylglycerol glucosyltransferase N-terminal domain-containing protein</fullName>
    </recommendedName>
</protein>
<dbReference type="EMBL" id="MFQR01000038">
    <property type="protein sequence ID" value="OGH84203.1"/>
    <property type="molecule type" value="Genomic_DNA"/>
</dbReference>
<proteinExistence type="predicted"/>
<accession>A0A1F6NK99</accession>
<evidence type="ECO:0008006" key="3">
    <source>
        <dbReference type="Google" id="ProtNLM"/>
    </source>
</evidence>
<dbReference type="AlphaFoldDB" id="A0A1F6NK99"/>
<evidence type="ECO:0000313" key="2">
    <source>
        <dbReference type="Proteomes" id="UP000177803"/>
    </source>
</evidence>
<name>A0A1F6NK99_9BACT</name>
<gene>
    <name evidence="1" type="ORF">A2261_03585</name>
</gene>
<reference evidence="1 2" key="1">
    <citation type="journal article" date="2016" name="Nat. Commun.">
        <title>Thousands of microbial genomes shed light on interconnected biogeochemical processes in an aquifer system.</title>
        <authorList>
            <person name="Anantharaman K."/>
            <person name="Brown C.T."/>
            <person name="Hug L.A."/>
            <person name="Sharon I."/>
            <person name="Castelle C.J."/>
            <person name="Probst A.J."/>
            <person name="Thomas B.C."/>
            <person name="Singh A."/>
            <person name="Wilkins M.J."/>
            <person name="Karaoz U."/>
            <person name="Brodie E.L."/>
            <person name="Williams K.H."/>
            <person name="Hubbard S.S."/>
            <person name="Banfield J.F."/>
        </authorList>
    </citation>
    <scope>NUCLEOTIDE SEQUENCE [LARGE SCALE GENOMIC DNA]</scope>
</reference>